<protein>
    <submittedName>
        <fullName evidence="3">Aminodeoxychorismate/anthranilate synthase component II</fullName>
    </submittedName>
</protein>
<dbReference type="InterPro" id="IPR050472">
    <property type="entry name" value="Anth_synth/Amidotransfase"/>
</dbReference>
<name>A0A507ZXN7_9GAMM</name>
<dbReference type="Pfam" id="PF00117">
    <property type="entry name" value="GATase"/>
    <property type="match status" value="1"/>
</dbReference>
<dbReference type="Gene3D" id="3.40.50.880">
    <property type="match status" value="1"/>
</dbReference>
<evidence type="ECO:0000313" key="4">
    <source>
        <dbReference type="Proteomes" id="UP000318212"/>
    </source>
</evidence>
<dbReference type="PRINTS" id="PR00097">
    <property type="entry name" value="ANTSNTHASEII"/>
</dbReference>
<dbReference type="AlphaFoldDB" id="A0A507ZXN7"/>
<reference evidence="3 4" key="1">
    <citation type="submission" date="2019-06" db="EMBL/GenBank/DDBJ databases">
        <title>Lysobacter alkalisoli sp. nov. isolated from saline soil.</title>
        <authorList>
            <person name="Sun J.-Q."/>
            <person name="Xu L."/>
        </authorList>
    </citation>
    <scope>NUCLEOTIDE SEQUENCE [LARGE SCALE GENOMIC DNA]</scope>
    <source>
        <strain evidence="3 4">JCM 31130</strain>
    </source>
</reference>
<dbReference type="Proteomes" id="UP000318212">
    <property type="component" value="Unassembled WGS sequence"/>
</dbReference>
<dbReference type="InterPro" id="IPR029062">
    <property type="entry name" value="Class_I_gatase-like"/>
</dbReference>
<dbReference type="GO" id="GO:0000162">
    <property type="term" value="P:L-tryptophan biosynthetic process"/>
    <property type="evidence" value="ECO:0007669"/>
    <property type="project" value="TreeGrafter"/>
</dbReference>
<dbReference type="InterPro" id="IPR006221">
    <property type="entry name" value="TrpG/PapA_dom"/>
</dbReference>
<dbReference type="GO" id="GO:0004049">
    <property type="term" value="F:anthranilate synthase activity"/>
    <property type="evidence" value="ECO:0007669"/>
    <property type="project" value="TreeGrafter"/>
</dbReference>
<dbReference type="GO" id="GO:0046654">
    <property type="term" value="P:tetrahydrofolate biosynthetic process"/>
    <property type="evidence" value="ECO:0007669"/>
    <property type="project" value="TreeGrafter"/>
</dbReference>
<sequence length="196" mass="21279">MLLMIDNYDSFTWNLVQYLQTLGAEVKVVRNDELDVAAIEALAPSRIVISPGPCTPNEAGVSVAVIERLGATTPIFGVCLGHQSLGQAYGGEVVRARQIMHGKTSPIRHAGGGVFGGLPDAFEATRYHSLVVRRESLPDCLEVTAWTEDAAGGFDEIMGLRHREHPVEGVQFHPESILTEHGHAMLKNFLEQPGRA</sequence>
<dbReference type="RefSeq" id="WP_141519656.1">
    <property type="nucleotide sequence ID" value="NZ_VICE01000148.1"/>
</dbReference>
<evidence type="ECO:0000259" key="2">
    <source>
        <dbReference type="Pfam" id="PF00117"/>
    </source>
</evidence>
<dbReference type="InterPro" id="IPR017926">
    <property type="entry name" value="GATASE"/>
</dbReference>
<dbReference type="NCBIfam" id="TIGR00566">
    <property type="entry name" value="trpG_papA"/>
    <property type="match status" value="1"/>
</dbReference>
<dbReference type="PANTHER" id="PTHR43418:SF4">
    <property type="entry name" value="MULTIFUNCTIONAL TRYPTOPHAN BIOSYNTHESIS PROTEIN"/>
    <property type="match status" value="1"/>
</dbReference>
<comment type="caution">
    <text evidence="3">The sequence shown here is derived from an EMBL/GenBank/DDBJ whole genome shotgun (WGS) entry which is preliminary data.</text>
</comment>
<dbReference type="CDD" id="cd01743">
    <property type="entry name" value="GATase1_Anthranilate_Synthase"/>
    <property type="match status" value="1"/>
</dbReference>
<dbReference type="PROSITE" id="PS51273">
    <property type="entry name" value="GATASE_TYPE_1"/>
    <property type="match status" value="1"/>
</dbReference>
<dbReference type="PANTHER" id="PTHR43418">
    <property type="entry name" value="MULTIFUNCTIONAL TRYPTOPHAN BIOSYNTHESIS PROTEIN-RELATED"/>
    <property type="match status" value="1"/>
</dbReference>
<dbReference type="PRINTS" id="PR00099">
    <property type="entry name" value="CPSGATASE"/>
</dbReference>
<feature type="domain" description="Glutamine amidotransferase" evidence="2">
    <location>
        <begin position="3"/>
        <end position="190"/>
    </location>
</feature>
<dbReference type="SUPFAM" id="SSF52317">
    <property type="entry name" value="Class I glutamine amidotransferase-like"/>
    <property type="match status" value="1"/>
</dbReference>
<dbReference type="FunFam" id="3.40.50.880:FF:000003">
    <property type="entry name" value="Anthranilate synthase component II"/>
    <property type="match status" value="1"/>
</dbReference>
<keyword evidence="4" id="KW-1185">Reference proteome</keyword>
<dbReference type="PRINTS" id="PR00096">
    <property type="entry name" value="GATASE"/>
</dbReference>
<dbReference type="GO" id="GO:0046820">
    <property type="term" value="F:4-amino-4-deoxychorismate synthase activity"/>
    <property type="evidence" value="ECO:0007669"/>
    <property type="project" value="TreeGrafter"/>
</dbReference>
<gene>
    <name evidence="3" type="ORF">FKV25_15345</name>
</gene>
<evidence type="ECO:0000313" key="3">
    <source>
        <dbReference type="EMBL" id="TQD39535.1"/>
    </source>
</evidence>
<proteinExistence type="predicted"/>
<dbReference type="OrthoDB" id="9786812at2"/>
<dbReference type="GO" id="GO:0005829">
    <property type="term" value="C:cytosol"/>
    <property type="evidence" value="ECO:0007669"/>
    <property type="project" value="TreeGrafter"/>
</dbReference>
<accession>A0A507ZXN7</accession>
<keyword evidence="1" id="KW-0315">Glutamine amidotransferase</keyword>
<evidence type="ECO:0000256" key="1">
    <source>
        <dbReference type="ARBA" id="ARBA00022962"/>
    </source>
</evidence>
<organism evidence="3 4">
    <name type="scientific">Marilutibacter aestuarii</name>
    <dbReference type="NCBI Taxonomy" id="1706195"/>
    <lineage>
        <taxon>Bacteria</taxon>
        <taxon>Pseudomonadati</taxon>
        <taxon>Pseudomonadota</taxon>
        <taxon>Gammaproteobacteria</taxon>
        <taxon>Lysobacterales</taxon>
        <taxon>Lysobacteraceae</taxon>
        <taxon>Marilutibacter</taxon>
    </lineage>
</organism>
<dbReference type="EMBL" id="VICE01000148">
    <property type="protein sequence ID" value="TQD39535.1"/>
    <property type="molecule type" value="Genomic_DNA"/>
</dbReference>